<dbReference type="PANTHER" id="PTHR30329">
    <property type="entry name" value="STATOR ELEMENT OF FLAGELLAR MOTOR COMPLEX"/>
    <property type="match status" value="1"/>
</dbReference>
<evidence type="ECO:0000259" key="2">
    <source>
        <dbReference type="PROSITE" id="PS51123"/>
    </source>
</evidence>
<proteinExistence type="predicted"/>
<reference evidence="3" key="1">
    <citation type="submission" date="2018-06" db="EMBL/GenBank/DDBJ databases">
        <authorList>
            <person name="Zhirakovskaya E."/>
        </authorList>
    </citation>
    <scope>NUCLEOTIDE SEQUENCE</scope>
</reference>
<feature type="domain" description="OmpA-like" evidence="2">
    <location>
        <begin position="140"/>
        <end position="257"/>
    </location>
</feature>
<dbReference type="Gene3D" id="3.30.1330.60">
    <property type="entry name" value="OmpA-like domain"/>
    <property type="match status" value="1"/>
</dbReference>
<dbReference type="EMBL" id="UOFE01000023">
    <property type="protein sequence ID" value="VAW51948.1"/>
    <property type="molecule type" value="Genomic_DNA"/>
</dbReference>
<evidence type="ECO:0000256" key="1">
    <source>
        <dbReference type="SAM" id="Phobius"/>
    </source>
</evidence>
<keyword evidence="1" id="KW-0472">Membrane</keyword>
<dbReference type="InterPro" id="IPR050330">
    <property type="entry name" value="Bact_OuterMem_StrucFunc"/>
</dbReference>
<sequence length="288" mass="31336">MKKTLLNLAISFSLSGVVLSTQAYANDQLLTDNTNSNEDTTETYMYPGMGIGAATGTAIAGPIGFVVGGFIGAFVGSNQEVPIKSEEPNLLETTAEYDNDIANEVHTEAETINLPSVRVAQLGTVNTINESSTTNHENIMDILTADLSLDVYFRSGSTDIEAFYPARLVAIANLMESLDQLELHLDGYTDRRGNQSQNIALANQRLTNVRQQLIDAGVEANRIVSKAFGEKKMISQVGDLEAYTFDRKVVIRFERSSVNSIHTMTETLSATTNNIEVEPAVAEIATRF</sequence>
<feature type="transmembrane region" description="Helical" evidence="1">
    <location>
        <begin position="49"/>
        <end position="75"/>
    </location>
</feature>
<evidence type="ECO:0000313" key="3">
    <source>
        <dbReference type="EMBL" id="VAW51948.1"/>
    </source>
</evidence>
<dbReference type="AlphaFoldDB" id="A0A3B0W7S0"/>
<dbReference type="PROSITE" id="PS51123">
    <property type="entry name" value="OMPA_2"/>
    <property type="match status" value="1"/>
</dbReference>
<dbReference type="PANTHER" id="PTHR30329:SF21">
    <property type="entry name" value="LIPOPROTEIN YIAD-RELATED"/>
    <property type="match status" value="1"/>
</dbReference>
<name>A0A3B0W7S0_9ZZZZ</name>
<keyword evidence="1" id="KW-0812">Transmembrane</keyword>
<organism evidence="3">
    <name type="scientific">hydrothermal vent metagenome</name>
    <dbReference type="NCBI Taxonomy" id="652676"/>
    <lineage>
        <taxon>unclassified sequences</taxon>
        <taxon>metagenomes</taxon>
        <taxon>ecological metagenomes</taxon>
    </lineage>
</organism>
<dbReference type="Pfam" id="PF00691">
    <property type="entry name" value="OmpA"/>
    <property type="match status" value="1"/>
</dbReference>
<dbReference type="InterPro" id="IPR006665">
    <property type="entry name" value="OmpA-like"/>
</dbReference>
<gene>
    <name evidence="3" type="ORF">MNBD_GAMMA05-2014</name>
</gene>
<dbReference type="InterPro" id="IPR036737">
    <property type="entry name" value="OmpA-like_sf"/>
</dbReference>
<keyword evidence="1" id="KW-1133">Transmembrane helix</keyword>
<protein>
    <recommendedName>
        <fullName evidence="2">OmpA-like domain-containing protein</fullName>
    </recommendedName>
</protein>
<dbReference type="SUPFAM" id="SSF103088">
    <property type="entry name" value="OmpA-like"/>
    <property type="match status" value="1"/>
</dbReference>
<accession>A0A3B0W7S0</accession>
<dbReference type="CDD" id="cd07185">
    <property type="entry name" value="OmpA_C-like"/>
    <property type="match status" value="1"/>
</dbReference>